<evidence type="ECO:0000259" key="1">
    <source>
        <dbReference type="Pfam" id="PF01370"/>
    </source>
</evidence>
<dbReference type="RefSeq" id="WP_002899250.1">
    <property type="nucleotide sequence ID" value="NZ_CP071429.1"/>
</dbReference>
<dbReference type="Pfam" id="PF01370">
    <property type="entry name" value="Epimerase"/>
    <property type="match status" value="1"/>
</dbReference>
<dbReference type="Gene3D" id="3.40.50.720">
    <property type="entry name" value="NAD(P)-binding Rossmann-like Domain"/>
    <property type="match status" value="1"/>
</dbReference>
<gene>
    <name evidence="2" type="ORF">EII39_04095</name>
</gene>
<dbReference type="AlphaFoldDB" id="A0A3P1S6M9"/>
<protein>
    <submittedName>
        <fullName evidence="2">NAD-dependent epimerase/dehydratase family protein</fullName>
    </submittedName>
</protein>
<comment type="caution">
    <text evidence="2">The sequence shown here is derived from an EMBL/GenBank/DDBJ whole genome shotgun (WGS) entry which is preliminary data.</text>
</comment>
<dbReference type="InterPro" id="IPR050177">
    <property type="entry name" value="Lipid_A_modif_metabolic_enz"/>
</dbReference>
<dbReference type="InterPro" id="IPR001509">
    <property type="entry name" value="Epimerase_deHydtase"/>
</dbReference>
<organism evidence="2 3">
    <name type="scientific">Streptococcus sanguinis</name>
    <dbReference type="NCBI Taxonomy" id="1305"/>
    <lineage>
        <taxon>Bacteria</taxon>
        <taxon>Bacillati</taxon>
        <taxon>Bacillota</taxon>
        <taxon>Bacilli</taxon>
        <taxon>Lactobacillales</taxon>
        <taxon>Streptococcaceae</taxon>
        <taxon>Streptococcus</taxon>
    </lineage>
</organism>
<evidence type="ECO:0000313" key="3">
    <source>
        <dbReference type="Proteomes" id="UP000277597"/>
    </source>
</evidence>
<dbReference type="SUPFAM" id="SSF51735">
    <property type="entry name" value="NAD(P)-binding Rossmann-fold domains"/>
    <property type="match status" value="1"/>
</dbReference>
<dbReference type="InterPro" id="IPR036291">
    <property type="entry name" value="NAD(P)-bd_dom_sf"/>
</dbReference>
<evidence type="ECO:0000313" key="2">
    <source>
        <dbReference type="EMBL" id="RRC92908.1"/>
    </source>
</evidence>
<reference evidence="2 3" key="1">
    <citation type="submission" date="2018-11" db="EMBL/GenBank/DDBJ databases">
        <title>Genomes From Bacteria Associated with the Canine Oral Cavity: a Test Case for Automated Genome-Based Taxonomic Assignment.</title>
        <authorList>
            <person name="Coil D.A."/>
            <person name="Jospin G."/>
            <person name="Darling A.E."/>
            <person name="Wallis C."/>
            <person name="Davis I.J."/>
            <person name="Harris S."/>
            <person name="Eisen J.A."/>
            <person name="Holcombe L.J."/>
            <person name="O'Flynn C."/>
        </authorList>
    </citation>
    <scope>NUCLEOTIDE SEQUENCE [LARGE SCALE GENOMIC DNA]</scope>
    <source>
        <strain evidence="2 3">OH953</strain>
    </source>
</reference>
<dbReference type="Proteomes" id="UP000277597">
    <property type="component" value="Unassembled WGS sequence"/>
</dbReference>
<sequence length="286" mass="32970">MKRILITGEGSYIGQSFKKYVSSREDVQVDELDVREETWKEKDFSSFDVILHLAAIVHISNPSKEMESEYNQVNTQLPYELAQKAKGEGVKQFIFMSSMSVYGEVLGDRVITKDTQERPDSFYGKSKLAAEQLLAELESEDFKLAILRPPMVYGHQAKGNYKRLSKLAQKLPVFPLVQNERSMIYIDNLCEFIRLIVQNQDSGVFYPQNQDYVNTSQLVKEIKRTHGQRVALLPAFNWILKGLSHHVSTLNKLFSDLTYEKEMSSYPQSYEVANFRRSIEKTEKGN</sequence>
<dbReference type="PANTHER" id="PTHR43245">
    <property type="entry name" value="BIFUNCTIONAL POLYMYXIN RESISTANCE PROTEIN ARNA"/>
    <property type="match status" value="1"/>
</dbReference>
<feature type="domain" description="NAD-dependent epimerase/dehydratase" evidence="1">
    <location>
        <begin position="23"/>
        <end position="203"/>
    </location>
</feature>
<name>A0A3P1S6M9_STRSA</name>
<dbReference type="PANTHER" id="PTHR43245:SF58">
    <property type="entry name" value="BLL5923 PROTEIN"/>
    <property type="match status" value="1"/>
</dbReference>
<dbReference type="EMBL" id="RQZI01000003">
    <property type="protein sequence ID" value="RRC92908.1"/>
    <property type="molecule type" value="Genomic_DNA"/>
</dbReference>
<proteinExistence type="predicted"/>
<accession>A0A3P1S6M9</accession>